<evidence type="ECO:0000313" key="2">
    <source>
        <dbReference type="Proteomes" id="UP000283834"/>
    </source>
</evidence>
<evidence type="ECO:0000313" key="1">
    <source>
        <dbReference type="EMBL" id="RGT38382.1"/>
    </source>
</evidence>
<organism evidence="1 2">
    <name type="scientific">Mediterraneibacter gnavus</name>
    <name type="common">Ruminococcus gnavus</name>
    <dbReference type="NCBI Taxonomy" id="33038"/>
    <lineage>
        <taxon>Bacteria</taxon>
        <taxon>Bacillati</taxon>
        <taxon>Bacillota</taxon>
        <taxon>Clostridia</taxon>
        <taxon>Lachnospirales</taxon>
        <taxon>Lachnospiraceae</taxon>
        <taxon>Mediterraneibacter</taxon>
    </lineage>
</organism>
<reference evidence="1 2" key="1">
    <citation type="submission" date="2018-08" db="EMBL/GenBank/DDBJ databases">
        <title>A genome reference for cultivated species of the human gut microbiota.</title>
        <authorList>
            <person name="Zou Y."/>
            <person name="Xue W."/>
            <person name="Luo G."/>
        </authorList>
    </citation>
    <scope>NUCLEOTIDE SEQUENCE [LARGE SCALE GENOMIC DNA]</scope>
    <source>
        <strain evidence="1 2">AF19-16AC</strain>
    </source>
</reference>
<gene>
    <name evidence="1" type="ORF">DWX36_09615</name>
</gene>
<comment type="caution">
    <text evidence="1">The sequence shown here is derived from an EMBL/GenBank/DDBJ whole genome shotgun (WGS) entry which is preliminary data.</text>
</comment>
<name>A0A412NGC9_MEDGN</name>
<dbReference type="Proteomes" id="UP000283834">
    <property type="component" value="Unassembled WGS sequence"/>
</dbReference>
<dbReference type="EMBL" id="QRWQ01000008">
    <property type="protein sequence ID" value="RGT38382.1"/>
    <property type="molecule type" value="Genomic_DNA"/>
</dbReference>
<accession>A0A412NGC9</accession>
<dbReference type="AlphaFoldDB" id="A0A412NGC9"/>
<sequence>MYSNLQWLDHAVTPDRTFKMQTNSDGTVTLTPAGKVIQQGTNMSAANFNNMEMGLTDHDLAVKICIMALRQIESRTTDGEADIDELAADILAEVTPEEQTVTLTNGARYPFNSSSKSVSLKANRKTKNYTVEYEVSSSDGNVGEIVVGSKALNGFSMAFTGSAKTVTVKLKIRGGIIA</sequence>
<protein>
    <submittedName>
        <fullName evidence="1">Uncharacterized protein</fullName>
    </submittedName>
</protein>
<proteinExistence type="predicted"/>
<dbReference type="RefSeq" id="WP_118046889.1">
    <property type="nucleotide sequence ID" value="NZ_QRWQ01000008.1"/>
</dbReference>